<dbReference type="AlphaFoldDB" id="A0A9W8AUP8"/>
<sequence length="68" mass="7748">MLDLFTVLTRGGVVVWSKTFTSLQGNPVNDLIRDVLIGEQRLADKSRYISGPYEVQWTLANEYNLVFV</sequence>
<dbReference type="GO" id="GO:0005047">
    <property type="term" value="F:signal recognition particle binding"/>
    <property type="evidence" value="ECO:0007669"/>
    <property type="project" value="InterPro"/>
</dbReference>
<dbReference type="SUPFAM" id="SSF64356">
    <property type="entry name" value="SNARE-like"/>
    <property type="match status" value="1"/>
</dbReference>
<proteinExistence type="predicted"/>
<feature type="domain" description="Signal recognition particle receptor alpha subunit N-terminal" evidence="1">
    <location>
        <begin position="26"/>
        <end position="68"/>
    </location>
</feature>
<dbReference type="GO" id="GO:0006886">
    <property type="term" value="P:intracellular protein transport"/>
    <property type="evidence" value="ECO:0007669"/>
    <property type="project" value="InterPro"/>
</dbReference>
<dbReference type="GO" id="GO:0003924">
    <property type="term" value="F:GTPase activity"/>
    <property type="evidence" value="ECO:0007669"/>
    <property type="project" value="InterPro"/>
</dbReference>
<feature type="non-terminal residue" evidence="2">
    <location>
        <position position="68"/>
    </location>
</feature>
<dbReference type="GO" id="GO:0005525">
    <property type="term" value="F:GTP binding"/>
    <property type="evidence" value="ECO:0007669"/>
    <property type="project" value="InterPro"/>
</dbReference>
<dbReference type="InterPro" id="IPR011012">
    <property type="entry name" value="Longin-like_dom_sf"/>
</dbReference>
<evidence type="ECO:0000259" key="1">
    <source>
        <dbReference type="Pfam" id="PF04086"/>
    </source>
</evidence>
<evidence type="ECO:0000313" key="2">
    <source>
        <dbReference type="EMBL" id="KAJ1967884.1"/>
    </source>
</evidence>
<dbReference type="EMBL" id="JANBQB010002245">
    <property type="protein sequence ID" value="KAJ1967884.1"/>
    <property type="molecule type" value="Genomic_DNA"/>
</dbReference>
<name>A0A9W8AUP8_9FUNG</name>
<dbReference type="CDD" id="cd14826">
    <property type="entry name" value="SR_alpha_SRX"/>
    <property type="match status" value="1"/>
</dbReference>
<dbReference type="InterPro" id="IPR007222">
    <property type="entry name" value="Sig_recog_particle_rcpt_asu_N"/>
</dbReference>
<keyword evidence="3" id="KW-1185">Reference proteome</keyword>
<dbReference type="Gene3D" id="3.30.450.60">
    <property type="match status" value="1"/>
</dbReference>
<organism evidence="2 3">
    <name type="scientific">Dimargaris verticillata</name>
    <dbReference type="NCBI Taxonomy" id="2761393"/>
    <lineage>
        <taxon>Eukaryota</taxon>
        <taxon>Fungi</taxon>
        <taxon>Fungi incertae sedis</taxon>
        <taxon>Zoopagomycota</taxon>
        <taxon>Kickxellomycotina</taxon>
        <taxon>Dimargaritomycetes</taxon>
        <taxon>Dimargaritales</taxon>
        <taxon>Dimargaritaceae</taxon>
        <taxon>Dimargaris</taxon>
    </lineage>
</organism>
<gene>
    <name evidence="2" type="ORF">H4R34_006342</name>
</gene>
<dbReference type="Proteomes" id="UP001151582">
    <property type="component" value="Unassembled WGS sequence"/>
</dbReference>
<evidence type="ECO:0000313" key="3">
    <source>
        <dbReference type="Proteomes" id="UP001151582"/>
    </source>
</evidence>
<comment type="caution">
    <text evidence="2">The sequence shown here is derived from an EMBL/GenBank/DDBJ whole genome shotgun (WGS) entry which is preliminary data.</text>
</comment>
<dbReference type="OrthoDB" id="1727884at2759"/>
<dbReference type="Pfam" id="PF04086">
    <property type="entry name" value="SRP-alpha_N"/>
    <property type="match status" value="1"/>
</dbReference>
<reference evidence="2" key="1">
    <citation type="submission" date="2022-07" db="EMBL/GenBank/DDBJ databases">
        <title>Phylogenomic reconstructions and comparative analyses of Kickxellomycotina fungi.</title>
        <authorList>
            <person name="Reynolds N.K."/>
            <person name="Stajich J.E."/>
            <person name="Barry K."/>
            <person name="Grigoriev I.V."/>
            <person name="Crous P."/>
            <person name="Smith M.E."/>
        </authorList>
    </citation>
    <scope>NUCLEOTIDE SEQUENCE</scope>
    <source>
        <strain evidence="2">RSA 567</strain>
    </source>
</reference>
<accession>A0A9W8AUP8</accession>
<protein>
    <recommendedName>
        <fullName evidence="1">Signal recognition particle receptor alpha subunit N-terminal domain-containing protein</fullName>
    </recommendedName>
</protein>
<dbReference type="GO" id="GO:0005785">
    <property type="term" value="C:signal recognition particle receptor complex"/>
    <property type="evidence" value="ECO:0007669"/>
    <property type="project" value="InterPro"/>
</dbReference>